<dbReference type="EMBL" id="CH476616">
    <property type="protein sequence ID" value="EEP78261.1"/>
    <property type="molecule type" value="Genomic_DNA"/>
</dbReference>
<reference evidence="3" key="1">
    <citation type="journal article" date="2009" name="Genome Res.">
        <title>Comparative genomic analyses of the human fungal pathogens Coccidioides and their relatives.</title>
        <authorList>
            <person name="Sharpton T.J."/>
            <person name="Stajich J.E."/>
            <person name="Rounsley S.D."/>
            <person name="Gardner M.J."/>
            <person name="Wortman J.R."/>
            <person name="Jordar V.S."/>
            <person name="Maiti R."/>
            <person name="Kodira C.D."/>
            <person name="Neafsey D.E."/>
            <person name="Zeng Q."/>
            <person name="Hung C.-Y."/>
            <person name="McMahan C."/>
            <person name="Muszewska A."/>
            <person name="Grynberg M."/>
            <person name="Mandel M.A."/>
            <person name="Kellner E.M."/>
            <person name="Barker B.M."/>
            <person name="Galgiani J.N."/>
            <person name="Orbach M.J."/>
            <person name="Kirkland T.N."/>
            <person name="Cole G.T."/>
            <person name="Henn M.R."/>
            <person name="Birren B.W."/>
            <person name="Taylor J.W."/>
        </authorList>
    </citation>
    <scope>NUCLEOTIDE SEQUENCE [LARGE SCALE GENOMIC DNA]</scope>
    <source>
        <strain evidence="3">UAMH 1704</strain>
    </source>
</reference>
<dbReference type="HOGENOM" id="CLU_2514322_0_0_1"/>
<feature type="region of interest" description="Disordered" evidence="1">
    <location>
        <begin position="1"/>
        <end position="40"/>
    </location>
</feature>
<feature type="compositionally biased region" description="Low complexity" evidence="1">
    <location>
        <begin position="11"/>
        <end position="27"/>
    </location>
</feature>
<organism evidence="2 3">
    <name type="scientific">Uncinocarpus reesii (strain UAMH 1704)</name>
    <dbReference type="NCBI Taxonomy" id="336963"/>
    <lineage>
        <taxon>Eukaryota</taxon>
        <taxon>Fungi</taxon>
        <taxon>Dikarya</taxon>
        <taxon>Ascomycota</taxon>
        <taxon>Pezizomycotina</taxon>
        <taxon>Eurotiomycetes</taxon>
        <taxon>Eurotiomycetidae</taxon>
        <taxon>Onygenales</taxon>
        <taxon>Onygenaceae</taxon>
        <taxon>Uncinocarpus</taxon>
    </lineage>
</organism>
<evidence type="ECO:0000256" key="1">
    <source>
        <dbReference type="SAM" id="MobiDB-lite"/>
    </source>
</evidence>
<dbReference type="Proteomes" id="UP000002058">
    <property type="component" value="Unassembled WGS sequence"/>
</dbReference>
<evidence type="ECO:0000313" key="3">
    <source>
        <dbReference type="Proteomes" id="UP000002058"/>
    </source>
</evidence>
<proteinExistence type="predicted"/>
<accession>C4JP47</accession>
<keyword evidence="3" id="KW-1185">Reference proteome</keyword>
<sequence>MELGCTGCWISHSSTSSETANASASRTKIPPRGETWSHGTQEHLEGSVHNIGKLPHAFADLSTHTAENGVDWSSGFLGLLFIDES</sequence>
<name>C4JP47_UNCRE</name>
<dbReference type="KEGG" id="ure:UREG_03106"/>
<protein>
    <submittedName>
        <fullName evidence="2">Uncharacterized protein</fullName>
    </submittedName>
</protein>
<dbReference type="RefSeq" id="XP_002543590.1">
    <property type="nucleotide sequence ID" value="XM_002543544.1"/>
</dbReference>
<dbReference type="GeneID" id="8437735"/>
<dbReference type="InParanoid" id="C4JP47"/>
<dbReference type="AlphaFoldDB" id="C4JP47"/>
<evidence type="ECO:0000313" key="2">
    <source>
        <dbReference type="EMBL" id="EEP78261.1"/>
    </source>
</evidence>
<gene>
    <name evidence="2" type="ORF">UREG_03106</name>
</gene>
<dbReference type="VEuPathDB" id="FungiDB:UREG_03106"/>